<keyword evidence="10" id="KW-0378">Hydrolase</keyword>
<sequence length="294" mass="32685">MSLKLEDVTYTYSPGTAYEMHALEHINLEIPNGQFVGIIGHTGSGKSTLVQHLNGLIRPTLGRVLYNGEDIWKEGYPLRELRSHVGLVFQYPEHQLFETDVITDVCFGPKNQGLSPEECRKRAEEALDHVGFPKEMYEKSPFELSGGQKRRVAIAGVLAMNPDFLVLDEPTAGLDPKGRDEILDQLALLHKTRGISVVLVSHSMEDIAKYVERIIVMNHGHVAFDDTPKKVFAHYKELEKIGLAAPQMTYIMHALKEHGMDVDVTATTVEEARDTILAALGSQKKNGKKGAEVC</sequence>
<dbReference type="RefSeq" id="WP_055226923.1">
    <property type="nucleotide sequence ID" value="NZ_CYYV01000005.1"/>
</dbReference>
<dbReference type="InterPro" id="IPR003593">
    <property type="entry name" value="AAA+_ATPase"/>
</dbReference>
<protein>
    <recommendedName>
        <fullName evidence="8">Energy-coupling factor transporter ATP-binding protein EcfA2</fullName>
        <ecNumber evidence="8">7.-.-.-</ecNumber>
    </recommendedName>
</protein>
<evidence type="ECO:0000256" key="1">
    <source>
        <dbReference type="ARBA" id="ARBA00004202"/>
    </source>
</evidence>
<dbReference type="PROSITE" id="PS50893">
    <property type="entry name" value="ABC_TRANSPORTER_2"/>
    <property type="match status" value="1"/>
</dbReference>
<evidence type="ECO:0000256" key="3">
    <source>
        <dbReference type="ARBA" id="ARBA00022475"/>
    </source>
</evidence>
<dbReference type="Proteomes" id="UP000095706">
    <property type="component" value="Unassembled WGS sequence"/>
</dbReference>
<comment type="function">
    <text evidence="8">ATP-binding (A) component of a common energy-coupling factor (ECF) ABC-transporter complex.</text>
</comment>
<dbReference type="InterPro" id="IPR017871">
    <property type="entry name" value="ABC_transporter-like_CS"/>
</dbReference>
<evidence type="ECO:0000256" key="2">
    <source>
        <dbReference type="ARBA" id="ARBA00022448"/>
    </source>
</evidence>
<keyword evidence="5 8" id="KW-0067">ATP-binding</keyword>
<evidence type="ECO:0000259" key="9">
    <source>
        <dbReference type="PROSITE" id="PS50893"/>
    </source>
</evidence>
<feature type="domain" description="ABC transporter" evidence="9">
    <location>
        <begin position="3"/>
        <end position="244"/>
    </location>
</feature>
<evidence type="ECO:0000256" key="6">
    <source>
        <dbReference type="ARBA" id="ARBA00022967"/>
    </source>
</evidence>
<dbReference type="Pfam" id="PF00005">
    <property type="entry name" value="ABC_tran"/>
    <property type="match status" value="1"/>
</dbReference>
<reference evidence="10 11" key="1">
    <citation type="submission" date="2015-09" db="EMBL/GenBank/DDBJ databases">
        <authorList>
            <consortium name="Pathogen Informatics"/>
        </authorList>
    </citation>
    <scope>NUCLEOTIDE SEQUENCE [LARGE SCALE GENOMIC DNA]</scope>
    <source>
        <strain evidence="10 11">2789STDY5608849</strain>
    </source>
</reference>
<gene>
    <name evidence="10" type="primary">ecfA2</name>
    <name evidence="10" type="ORF">ERS852406_01075</name>
</gene>
<evidence type="ECO:0000256" key="4">
    <source>
        <dbReference type="ARBA" id="ARBA00022741"/>
    </source>
</evidence>
<keyword evidence="3 8" id="KW-1003">Cell membrane</keyword>
<dbReference type="PANTHER" id="PTHR43553">
    <property type="entry name" value="HEAVY METAL TRANSPORTER"/>
    <property type="match status" value="1"/>
</dbReference>
<proteinExistence type="inferred from homology"/>
<dbReference type="SUPFAM" id="SSF52540">
    <property type="entry name" value="P-loop containing nucleoside triphosphate hydrolases"/>
    <property type="match status" value="1"/>
</dbReference>
<evidence type="ECO:0000256" key="8">
    <source>
        <dbReference type="RuleBase" id="RU365104"/>
    </source>
</evidence>
<dbReference type="NCBIfam" id="TIGR04521">
    <property type="entry name" value="ECF_ATPase_2"/>
    <property type="match status" value="1"/>
</dbReference>
<evidence type="ECO:0000313" key="11">
    <source>
        <dbReference type="Proteomes" id="UP000095706"/>
    </source>
</evidence>
<keyword evidence="4 8" id="KW-0547">Nucleotide-binding</keyword>
<dbReference type="GO" id="GO:0043190">
    <property type="term" value="C:ATP-binding cassette (ABC) transporter complex"/>
    <property type="evidence" value="ECO:0007669"/>
    <property type="project" value="TreeGrafter"/>
</dbReference>
<dbReference type="CDD" id="cd03225">
    <property type="entry name" value="ABC_cobalt_CbiO_domain1"/>
    <property type="match status" value="1"/>
</dbReference>
<dbReference type="PANTHER" id="PTHR43553:SF27">
    <property type="entry name" value="ENERGY-COUPLING FACTOR TRANSPORTER ATP-BINDING PROTEIN ECFA2"/>
    <property type="match status" value="1"/>
</dbReference>
<keyword evidence="7 8" id="KW-0472">Membrane</keyword>
<dbReference type="InterPro" id="IPR030946">
    <property type="entry name" value="EcfA2"/>
</dbReference>
<dbReference type="AlphaFoldDB" id="A0A174BLF2"/>
<keyword evidence="2 8" id="KW-0813">Transport</keyword>
<dbReference type="SMART" id="SM00382">
    <property type="entry name" value="AAA"/>
    <property type="match status" value="1"/>
</dbReference>
<dbReference type="EMBL" id="CYYV01000005">
    <property type="protein sequence ID" value="CUO01069.1"/>
    <property type="molecule type" value="Genomic_DNA"/>
</dbReference>
<dbReference type="InterPro" id="IPR003439">
    <property type="entry name" value="ABC_transporter-like_ATP-bd"/>
</dbReference>
<dbReference type="GO" id="GO:0005524">
    <property type="term" value="F:ATP binding"/>
    <property type="evidence" value="ECO:0007669"/>
    <property type="project" value="UniProtKB-UniRule"/>
</dbReference>
<dbReference type="InterPro" id="IPR027417">
    <property type="entry name" value="P-loop_NTPase"/>
</dbReference>
<dbReference type="GO" id="GO:0016887">
    <property type="term" value="F:ATP hydrolysis activity"/>
    <property type="evidence" value="ECO:0007669"/>
    <property type="project" value="InterPro"/>
</dbReference>
<dbReference type="PROSITE" id="PS00211">
    <property type="entry name" value="ABC_TRANSPORTER_1"/>
    <property type="match status" value="1"/>
</dbReference>
<accession>A0A174BLF2</accession>
<comment type="subcellular location">
    <subcellularLocation>
        <location evidence="1 8">Cell membrane</location>
        <topology evidence="1 8">Peripheral membrane protein</topology>
    </subcellularLocation>
</comment>
<organism evidence="10 11">
    <name type="scientific">Fusicatenibacter saccharivorans</name>
    <dbReference type="NCBI Taxonomy" id="1150298"/>
    <lineage>
        <taxon>Bacteria</taxon>
        <taxon>Bacillati</taxon>
        <taxon>Bacillota</taxon>
        <taxon>Clostridia</taxon>
        <taxon>Lachnospirales</taxon>
        <taxon>Lachnospiraceae</taxon>
        <taxon>Fusicatenibacter</taxon>
    </lineage>
</organism>
<dbReference type="FunFam" id="3.40.50.300:FF:000224">
    <property type="entry name" value="Energy-coupling factor transporter ATP-binding protein EcfA"/>
    <property type="match status" value="1"/>
</dbReference>
<dbReference type="EC" id="7.-.-.-" evidence="8"/>
<evidence type="ECO:0000256" key="5">
    <source>
        <dbReference type="ARBA" id="ARBA00022840"/>
    </source>
</evidence>
<dbReference type="GO" id="GO:0042626">
    <property type="term" value="F:ATPase-coupled transmembrane transporter activity"/>
    <property type="evidence" value="ECO:0007669"/>
    <property type="project" value="TreeGrafter"/>
</dbReference>
<keyword evidence="6" id="KW-1278">Translocase</keyword>
<dbReference type="Gene3D" id="3.40.50.300">
    <property type="entry name" value="P-loop containing nucleotide triphosphate hydrolases"/>
    <property type="match status" value="1"/>
</dbReference>
<dbReference type="InterPro" id="IPR050095">
    <property type="entry name" value="ECF_ABC_transporter_ATP-bd"/>
</dbReference>
<comment type="similarity">
    <text evidence="8">Belongs to the ABC transporter superfamily. Energy-coupling factor EcfA family.</text>
</comment>
<name>A0A174BLF2_9FIRM</name>
<comment type="subunit">
    <text evidence="8">Forms a stable energy-coupling factor (ECF) transporter complex composed of 2 membrane-embedded substrate-binding proteins (S component), 2 ATP-binding proteins (A component) and 2 transmembrane proteins (T component).</text>
</comment>
<evidence type="ECO:0000313" key="10">
    <source>
        <dbReference type="EMBL" id="CUO01069.1"/>
    </source>
</evidence>
<dbReference type="InterPro" id="IPR015856">
    <property type="entry name" value="ABC_transpr_CbiO/EcfA_su"/>
</dbReference>
<evidence type="ECO:0000256" key="7">
    <source>
        <dbReference type="ARBA" id="ARBA00023136"/>
    </source>
</evidence>